<dbReference type="AlphaFoldDB" id="A0A256SU20"/>
<dbReference type="EMBL" id="NGPL01000017">
    <property type="protein sequence ID" value="OYS70357.1"/>
    <property type="molecule type" value="Genomic_DNA"/>
</dbReference>
<comment type="caution">
    <text evidence="1">The sequence shown here is derived from an EMBL/GenBank/DDBJ whole genome shotgun (WGS) entry which is preliminary data.</text>
</comment>
<proteinExistence type="predicted"/>
<protein>
    <recommendedName>
        <fullName evidence="3">IS3 family transposase</fullName>
    </recommendedName>
</protein>
<sequence length="60" mass="7079">MSQEHDWPISVLCQISGITRDAYYKWLHRKPSNYKVEQSELLEAILEYVISESSHKPSRT</sequence>
<reference evidence="2" key="1">
    <citation type="submission" date="2017-05" db="EMBL/GenBank/DDBJ databases">
        <authorList>
            <person name="Lin X.B."/>
            <person name="Stothard P."/>
            <person name="Tasseva G."/>
            <person name="Walter J."/>
        </authorList>
    </citation>
    <scope>NUCLEOTIDE SEQUENCE [LARGE SCALE GENOMIC DNA]</scope>
    <source>
        <strain evidence="2">114h</strain>
    </source>
</reference>
<organism evidence="1 2">
    <name type="scientific">Limosilactobacillus reuteri</name>
    <name type="common">Lactobacillus reuteri</name>
    <dbReference type="NCBI Taxonomy" id="1598"/>
    <lineage>
        <taxon>Bacteria</taxon>
        <taxon>Bacillati</taxon>
        <taxon>Bacillota</taxon>
        <taxon>Bacilli</taxon>
        <taxon>Lactobacillales</taxon>
        <taxon>Lactobacillaceae</taxon>
        <taxon>Limosilactobacillus</taxon>
    </lineage>
</organism>
<dbReference type="Proteomes" id="UP000215747">
    <property type="component" value="Unassembled WGS sequence"/>
</dbReference>
<reference evidence="1 2" key="2">
    <citation type="submission" date="2017-09" db="EMBL/GenBank/DDBJ databases">
        <title>Tripartite evolution among Lactobacillus johnsonii, Lactobacillus taiwanensis, Lactobacillus reuteri and their rodent host.</title>
        <authorList>
            <person name="Wang T."/>
            <person name="Knowles S."/>
            <person name="Cheng C."/>
        </authorList>
    </citation>
    <scope>NUCLEOTIDE SEQUENCE [LARGE SCALE GENOMIC DNA]</scope>
    <source>
        <strain evidence="1 2">114h</strain>
    </source>
</reference>
<evidence type="ECO:0000313" key="2">
    <source>
        <dbReference type="Proteomes" id="UP000215747"/>
    </source>
</evidence>
<evidence type="ECO:0008006" key="3">
    <source>
        <dbReference type="Google" id="ProtNLM"/>
    </source>
</evidence>
<evidence type="ECO:0000313" key="1">
    <source>
        <dbReference type="EMBL" id="OYS70357.1"/>
    </source>
</evidence>
<gene>
    <name evidence="1" type="ORF">CBF96_02765</name>
</gene>
<name>A0A256SU20_LIMRT</name>
<accession>A0A256SU20</accession>